<accession>A0A7T4N4F5</accession>
<protein>
    <submittedName>
        <fullName evidence="1">HutD family protein</fullName>
    </submittedName>
</protein>
<dbReference type="InterPro" id="IPR010282">
    <property type="entry name" value="Uncharacterised_HutD/Ves"/>
</dbReference>
<dbReference type="PANTHER" id="PTHR37943:SF1">
    <property type="entry name" value="PROTEIN VES"/>
    <property type="match status" value="1"/>
</dbReference>
<dbReference type="CDD" id="cd20293">
    <property type="entry name" value="cupin_HutD_N"/>
    <property type="match status" value="1"/>
</dbReference>
<dbReference type="Pfam" id="PF05962">
    <property type="entry name" value="HutD"/>
    <property type="match status" value="1"/>
</dbReference>
<dbReference type="PANTHER" id="PTHR37943">
    <property type="entry name" value="PROTEIN VES"/>
    <property type="match status" value="1"/>
</dbReference>
<dbReference type="RefSeq" id="WP_042324204.1">
    <property type="nucleotide sequence ID" value="NZ_CP066075.1"/>
</dbReference>
<dbReference type="AlphaFoldDB" id="A0A7T4N4F5"/>
<reference evidence="1 2" key="1">
    <citation type="submission" date="2020-12" db="EMBL/GenBank/DDBJ databases">
        <title>FDA dAtabase for Regulatory Grade micrObial Sequences (FDA-ARGOS): Supporting development and validation of Infectious Disease Dx tests.</title>
        <authorList>
            <person name="Nelson B."/>
            <person name="Plummer A."/>
            <person name="Tallon L."/>
            <person name="Sadzewicz L."/>
            <person name="Zhao X."/>
            <person name="Boylan J."/>
            <person name="Ott S."/>
            <person name="Bowen H."/>
            <person name="Vavikolanu K."/>
            <person name="Mehta A."/>
            <person name="Aluvathingal J."/>
            <person name="Nadendla S."/>
            <person name="Myers T."/>
            <person name="Yan Y."/>
            <person name="Sichtig H."/>
        </authorList>
    </citation>
    <scope>NUCLEOTIDE SEQUENCE [LARGE SCALE GENOMIC DNA]</scope>
    <source>
        <strain evidence="1 2">FDAARGOS_1049</strain>
    </source>
</reference>
<dbReference type="SUPFAM" id="SSF51182">
    <property type="entry name" value="RmlC-like cupins"/>
    <property type="match status" value="1"/>
</dbReference>
<evidence type="ECO:0000313" key="1">
    <source>
        <dbReference type="EMBL" id="QQC65031.1"/>
    </source>
</evidence>
<dbReference type="KEGG" id="pgis:I6I06_06055"/>
<keyword evidence="2" id="KW-1185">Reference proteome</keyword>
<name>A0A7T4N4F5_9BURK</name>
<evidence type="ECO:0000313" key="2">
    <source>
        <dbReference type="Proteomes" id="UP000595610"/>
    </source>
</evidence>
<dbReference type="EMBL" id="CP066075">
    <property type="protein sequence ID" value="QQC65031.1"/>
    <property type="molecule type" value="Genomic_DNA"/>
</dbReference>
<dbReference type="Proteomes" id="UP000595610">
    <property type="component" value="Chromosome 1"/>
</dbReference>
<sequence length="212" mass="22611">MATLTLIRGADLVAAPWKNGGGVTREVAAFPANSGLNDFAWRVSIADVAQAGPFSRFEGIDRTLVLLSGAGMVLDEADADEADGPRIVKSHALMQALDIARFDGAARIDARLVDGATRDFNLMVRRDAAHAELDVWREASKHGEQHDTRRTFSADVVLLFCASASVTLTLAGAKALQLETGDTLRIDSPNALHCALEGAGAVLAISIRYTRR</sequence>
<proteinExistence type="predicted"/>
<dbReference type="InterPro" id="IPR011051">
    <property type="entry name" value="RmlC_Cupin_sf"/>
</dbReference>
<dbReference type="InterPro" id="IPR014710">
    <property type="entry name" value="RmlC-like_jellyroll"/>
</dbReference>
<organism evidence="1 2">
    <name type="scientific">Paraburkholderia ginsengisoli</name>
    <dbReference type="NCBI Taxonomy" id="311231"/>
    <lineage>
        <taxon>Bacteria</taxon>
        <taxon>Pseudomonadati</taxon>
        <taxon>Pseudomonadota</taxon>
        <taxon>Betaproteobacteria</taxon>
        <taxon>Burkholderiales</taxon>
        <taxon>Burkholderiaceae</taxon>
        <taxon>Paraburkholderia</taxon>
    </lineage>
</organism>
<gene>
    <name evidence="1" type="ORF">I6I06_06055</name>
</gene>
<dbReference type="Gene3D" id="2.60.120.10">
    <property type="entry name" value="Jelly Rolls"/>
    <property type="match status" value="1"/>
</dbReference>